<accession>A0ABP5ERE6</accession>
<dbReference type="SUPFAM" id="SSF55729">
    <property type="entry name" value="Acyl-CoA N-acyltransferases (Nat)"/>
    <property type="match status" value="1"/>
</dbReference>
<dbReference type="RefSeq" id="WP_344163359.1">
    <property type="nucleotide sequence ID" value="NZ_BAAAPC010000013.1"/>
</dbReference>
<proteinExistence type="predicted"/>
<evidence type="ECO:0000313" key="4">
    <source>
        <dbReference type="EMBL" id="GAA2002647.1"/>
    </source>
</evidence>
<sequence length="125" mass="13695">MFARAVRAPEVTVQVAVSEGLVTGFALTRPTGDRPQARRTGELHMFYVHPSAWGTGTADTLMAAAINDLTRRGFARATLWTAEDNHRPRSFYGRVGWAPDGTTRSKTRYGVTFGELRYGIALHGG</sequence>
<comment type="caution">
    <text evidence="4">The sequence shown here is derived from an EMBL/GenBank/DDBJ whole genome shotgun (WGS) entry which is preliminary data.</text>
</comment>
<dbReference type="PANTHER" id="PTHR43877">
    <property type="entry name" value="AMINOALKYLPHOSPHONATE N-ACETYLTRANSFERASE-RELATED-RELATED"/>
    <property type="match status" value="1"/>
</dbReference>
<dbReference type="PROSITE" id="PS51186">
    <property type="entry name" value="GNAT"/>
    <property type="match status" value="1"/>
</dbReference>
<evidence type="ECO:0000259" key="3">
    <source>
        <dbReference type="PROSITE" id="PS51186"/>
    </source>
</evidence>
<dbReference type="CDD" id="cd04301">
    <property type="entry name" value="NAT_SF"/>
    <property type="match status" value="1"/>
</dbReference>
<dbReference type="PANTHER" id="PTHR43877:SF2">
    <property type="entry name" value="AMINOALKYLPHOSPHONATE N-ACETYLTRANSFERASE-RELATED"/>
    <property type="match status" value="1"/>
</dbReference>
<keyword evidence="1" id="KW-0808">Transferase</keyword>
<organism evidence="4 5">
    <name type="scientific">Nocardiopsis rhodophaea</name>
    <dbReference type="NCBI Taxonomy" id="280238"/>
    <lineage>
        <taxon>Bacteria</taxon>
        <taxon>Bacillati</taxon>
        <taxon>Actinomycetota</taxon>
        <taxon>Actinomycetes</taxon>
        <taxon>Streptosporangiales</taxon>
        <taxon>Nocardiopsidaceae</taxon>
        <taxon>Nocardiopsis</taxon>
    </lineage>
</organism>
<dbReference type="InterPro" id="IPR016181">
    <property type="entry name" value="Acyl_CoA_acyltransferase"/>
</dbReference>
<dbReference type="InterPro" id="IPR000182">
    <property type="entry name" value="GNAT_dom"/>
</dbReference>
<dbReference type="Proteomes" id="UP001501585">
    <property type="component" value="Unassembled WGS sequence"/>
</dbReference>
<dbReference type="InterPro" id="IPR050832">
    <property type="entry name" value="Bact_Acetyltransf"/>
</dbReference>
<protein>
    <recommendedName>
        <fullName evidence="3">N-acetyltransferase domain-containing protein</fullName>
    </recommendedName>
</protein>
<evidence type="ECO:0000313" key="5">
    <source>
        <dbReference type="Proteomes" id="UP001501585"/>
    </source>
</evidence>
<dbReference type="EMBL" id="BAAAPC010000013">
    <property type="protein sequence ID" value="GAA2002647.1"/>
    <property type="molecule type" value="Genomic_DNA"/>
</dbReference>
<evidence type="ECO:0000256" key="2">
    <source>
        <dbReference type="ARBA" id="ARBA00023315"/>
    </source>
</evidence>
<evidence type="ECO:0000256" key="1">
    <source>
        <dbReference type="ARBA" id="ARBA00022679"/>
    </source>
</evidence>
<reference evidence="5" key="1">
    <citation type="journal article" date="2019" name="Int. J. Syst. Evol. Microbiol.">
        <title>The Global Catalogue of Microorganisms (GCM) 10K type strain sequencing project: providing services to taxonomists for standard genome sequencing and annotation.</title>
        <authorList>
            <consortium name="The Broad Institute Genomics Platform"/>
            <consortium name="The Broad Institute Genome Sequencing Center for Infectious Disease"/>
            <person name="Wu L."/>
            <person name="Ma J."/>
        </authorList>
    </citation>
    <scope>NUCLEOTIDE SEQUENCE [LARGE SCALE GENOMIC DNA]</scope>
    <source>
        <strain evidence="5">JCM 15313</strain>
    </source>
</reference>
<keyword evidence="5" id="KW-1185">Reference proteome</keyword>
<gene>
    <name evidence="4" type="ORF">GCM10009799_32210</name>
</gene>
<name>A0ABP5ERE6_9ACTN</name>
<dbReference type="Gene3D" id="3.40.630.30">
    <property type="match status" value="1"/>
</dbReference>
<dbReference type="Pfam" id="PF00583">
    <property type="entry name" value="Acetyltransf_1"/>
    <property type="match status" value="1"/>
</dbReference>
<feature type="domain" description="N-acetyltransferase" evidence="3">
    <location>
        <begin position="1"/>
        <end position="123"/>
    </location>
</feature>
<keyword evidence="2" id="KW-0012">Acyltransferase</keyword>